<evidence type="ECO:0000313" key="2">
    <source>
        <dbReference type="Proteomes" id="UP000076871"/>
    </source>
</evidence>
<dbReference type="RefSeq" id="XP_040761053.1">
    <property type="nucleotide sequence ID" value="XM_040913027.1"/>
</dbReference>
<reference evidence="1 2" key="1">
    <citation type="journal article" date="2016" name="Mol. Biol. Evol.">
        <title>Comparative Genomics of Early-Diverging Mushroom-Forming Fungi Provides Insights into the Origins of Lignocellulose Decay Capabilities.</title>
        <authorList>
            <person name="Nagy L.G."/>
            <person name="Riley R."/>
            <person name="Tritt A."/>
            <person name="Adam C."/>
            <person name="Daum C."/>
            <person name="Floudas D."/>
            <person name="Sun H."/>
            <person name="Yadav J.S."/>
            <person name="Pangilinan J."/>
            <person name="Larsson K.H."/>
            <person name="Matsuura K."/>
            <person name="Barry K."/>
            <person name="Labutti K."/>
            <person name="Kuo R."/>
            <person name="Ohm R.A."/>
            <person name="Bhattacharya S.S."/>
            <person name="Shirouzu T."/>
            <person name="Yoshinaga Y."/>
            <person name="Martin F.M."/>
            <person name="Grigoriev I.V."/>
            <person name="Hibbett D.S."/>
        </authorList>
    </citation>
    <scope>NUCLEOTIDE SEQUENCE [LARGE SCALE GENOMIC DNA]</scope>
    <source>
        <strain evidence="1 2">93-53</strain>
    </source>
</reference>
<evidence type="ECO:0000313" key="1">
    <source>
        <dbReference type="EMBL" id="KZT03313.1"/>
    </source>
</evidence>
<dbReference type="Proteomes" id="UP000076871">
    <property type="component" value="Unassembled WGS sequence"/>
</dbReference>
<dbReference type="AlphaFoldDB" id="A0A165CRQ3"/>
<dbReference type="GeneID" id="63830055"/>
<keyword evidence="2" id="KW-1185">Reference proteome</keyword>
<dbReference type="OrthoDB" id="3270591at2759"/>
<protein>
    <submittedName>
        <fullName evidence="1">Uncharacterized protein</fullName>
    </submittedName>
</protein>
<proteinExistence type="predicted"/>
<organism evidence="1 2">
    <name type="scientific">Laetiporus sulphureus 93-53</name>
    <dbReference type="NCBI Taxonomy" id="1314785"/>
    <lineage>
        <taxon>Eukaryota</taxon>
        <taxon>Fungi</taxon>
        <taxon>Dikarya</taxon>
        <taxon>Basidiomycota</taxon>
        <taxon>Agaricomycotina</taxon>
        <taxon>Agaricomycetes</taxon>
        <taxon>Polyporales</taxon>
        <taxon>Laetiporus</taxon>
    </lineage>
</organism>
<dbReference type="InParanoid" id="A0A165CRQ3"/>
<dbReference type="EMBL" id="KV427645">
    <property type="protein sequence ID" value="KZT03313.1"/>
    <property type="molecule type" value="Genomic_DNA"/>
</dbReference>
<gene>
    <name evidence="1" type="ORF">LAESUDRAFT_762092</name>
</gene>
<accession>A0A165CRQ3</accession>
<name>A0A165CRQ3_9APHY</name>
<sequence length="284" mass="30226">MVDDVTTAITTLHNDLETQLTTLEVHAKAGCTWSYAMAVISSHPADPAHAPNPPSCPKASELKRALPPKHASAPVQYVVRWSGKMPEHLISTPPAVTLNDVNWALALISTTEGLTTLAAYPSTTGNLVLVFLPATSHTRIDAHLPTIHLALGIGADQTISRDSKWSRVLLGNVYTRTFPSAEVHSPSALSEELLKNPAINACLSVVLGFEDSDGTALATILCTLLFTFSAHVTTSRWCEKRISDSAQGIGHMATSPKSASDRSAAVCVLAVIMKICIILNAPHV</sequence>